<dbReference type="AlphaFoldDB" id="A0A5B7I0L6"/>
<accession>A0A5B7I0L6</accession>
<gene>
    <name evidence="2" type="ORF">E2C01_069370</name>
</gene>
<comment type="caution">
    <text evidence="2">The sequence shown here is derived from an EMBL/GenBank/DDBJ whole genome shotgun (WGS) entry which is preliminary data.</text>
</comment>
<organism evidence="2 3">
    <name type="scientific">Portunus trituberculatus</name>
    <name type="common">Swimming crab</name>
    <name type="synonym">Neptunus trituberculatus</name>
    <dbReference type="NCBI Taxonomy" id="210409"/>
    <lineage>
        <taxon>Eukaryota</taxon>
        <taxon>Metazoa</taxon>
        <taxon>Ecdysozoa</taxon>
        <taxon>Arthropoda</taxon>
        <taxon>Crustacea</taxon>
        <taxon>Multicrustacea</taxon>
        <taxon>Malacostraca</taxon>
        <taxon>Eumalacostraca</taxon>
        <taxon>Eucarida</taxon>
        <taxon>Decapoda</taxon>
        <taxon>Pleocyemata</taxon>
        <taxon>Brachyura</taxon>
        <taxon>Eubrachyura</taxon>
        <taxon>Portunoidea</taxon>
        <taxon>Portunidae</taxon>
        <taxon>Portuninae</taxon>
        <taxon>Portunus</taxon>
    </lineage>
</organism>
<protein>
    <submittedName>
        <fullName evidence="2">Uncharacterized protein</fullName>
    </submittedName>
</protein>
<proteinExistence type="predicted"/>
<keyword evidence="3" id="KW-1185">Reference proteome</keyword>
<keyword evidence="1" id="KW-0812">Transmembrane</keyword>
<dbReference type="Proteomes" id="UP000324222">
    <property type="component" value="Unassembled WGS sequence"/>
</dbReference>
<evidence type="ECO:0000313" key="2">
    <source>
        <dbReference type="EMBL" id="MPC74987.1"/>
    </source>
</evidence>
<evidence type="ECO:0000256" key="1">
    <source>
        <dbReference type="SAM" id="Phobius"/>
    </source>
</evidence>
<feature type="transmembrane region" description="Helical" evidence="1">
    <location>
        <begin position="6"/>
        <end position="25"/>
    </location>
</feature>
<keyword evidence="1" id="KW-1133">Transmembrane helix</keyword>
<evidence type="ECO:0000313" key="3">
    <source>
        <dbReference type="Proteomes" id="UP000324222"/>
    </source>
</evidence>
<dbReference type="EMBL" id="VSRR010040136">
    <property type="protein sequence ID" value="MPC74987.1"/>
    <property type="molecule type" value="Genomic_DNA"/>
</dbReference>
<name>A0A5B7I0L6_PORTR</name>
<reference evidence="2 3" key="1">
    <citation type="submission" date="2019-05" db="EMBL/GenBank/DDBJ databases">
        <title>Another draft genome of Portunus trituberculatus and its Hox gene families provides insights of decapod evolution.</title>
        <authorList>
            <person name="Jeong J.-H."/>
            <person name="Song I."/>
            <person name="Kim S."/>
            <person name="Choi T."/>
            <person name="Kim D."/>
            <person name="Ryu S."/>
            <person name="Kim W."/>
        </authorList>
    </citation>
    <scope>NUCLEOTIDE SEQUENCE [LARGE SCALE GENOMIC DNA]</scope>
    <source>
        <tissue evidence="2">Muscle</tissue>
    </source>
</reference>
<sequence length="52" mass="5473">MTCRVVAPLILMVMVVVVVMVVHGAEMGVYQGSGLPEDSVSMSLSSTNLCKC</sequence>
<keyword evidence="1" id="KW-0472">Membrane</keyword>